<dbReference type="Proteomes" id="UP000515708">
    <property type="component" value="Chromosome"/>
</dbReference>
<feature type="transmembrane region" description="Helical" evidence="1">
    <location>
        <begin position="18"/>
        <end position="36"/>
    </location>
</feature>
<organism evidence="2 3">
    <name type="scientific">Microbacterium esteraromaticum</name>
    <dbReference type="NCBI Taxonomy" id="57043"/>
    <lineage>
        <taxon>Bacteria</taxon>
        <taxon>Bacillati</taxon>
        <taxon>Actinomycetota</taxon>
        <taxon>Actinomycetes</taxon>
        <taxon>Micrococcales</taxon>
        <taxon>Microbacteriaceae</taxon>
        <taxon>Microbacterium</taxon>
    </lineage>
</organism>
<keyword evidence="1" id="KW-1133">Transmembrane helix</keyword>
<proteinExistence type="predicted"/>
<dbReference type="RefSeq" id="WP_182255843.1">
    <property type="nucleotide sequence ID" value="NZ_CP043732.1"/>
</dbReference>
<feature type="transmembrane region" description="Helical" evidence="1">
    <location>
        <begin position="266"/>
        <end position="294"/>
    </location>
</feature>
<sequence length="303" mass="31941">MHSDIEVDTAAAPRPARISLVVGTVASVVLLFPSWVGGGRLPLQNLWHERTMPEDMPFSLLPLSQYYALSIFVMLLLGGVVAGFVVRVLRARPWPAALGVLLVQVIVTVQSFAVLGNGLGIADGSAGAREVLYFGGMLGGVLVGMLLAQVGCWMASRRTVALPALAAALSAVPVGSWIGFAIASFNPITGYPQEVGMVLRWVPAVTVAAALIWCGVRPLSRLVVWVVGLLALWVLPAVFTAVSYALGMRVLDGDLREMAQAAGQVFPMALGVEVLPVVVAAVSAVVGTIVFQIWRRPSPAGRE</sequence>
<keyword evidence="1" id="KW-0472">Membrane</keyword>
<dbReference type="EMBL" id="CP043732">
    <property type="protein sequence ID" value="QMU96904.1"/>
    <property type="molecule type" value="Genomic_DNA"/>
</dbReference>
<dbReference type="AlphaFoldDB" id="A0A7D8ABP5"/>
<feature type="transmembrane region" description="Helical" evidence="1">
    <location>
        <begin position="197"/>
        <end position="216"/>
    </location>
</feature>
<gene>
    <name evidence="2" type="ORF">FVO59_06465</name>
</gene>
<evidence type="ECO:0000313" key="2">
    <source>
        <dbReference type="EMBL" id="QMU96904.1"/>
    </source>
</evidence>
<protein>
    <submittedName>
        <fullName evidence="2">Uncharacterized protein</fullName>
    </submittedName>
</protein>
<feature type="transmembrane region" description="Helical" evidence="1">
    <location>
        <begin position="66"/>
        <end position="89"/>
    </location>
</feature>
<accession>A0A7D8ABP5</accession>
<keyword evidence="1" id="KW-0812">Transmembrane</keyword>
<feature type="transmembrane region" description="Helical" evidence="1">
    <location>
        <begin position="96"/>
        <end position="119"/>
    </location>
</feature>
<reference evidence="2 3" key="1">
    <citation type="journal article" date="2020" name="Front. Microbiol.">
        <title>Design of Bacterial Strain-Specific qPCR Assays Using NGS Data and Publicly Available Resources and Its Application to Track Biocontrol Strains.</title>
        <authorList>
            <person name="Hernandez I."/>
            <person name="Sant C."/>
            <person name="Martinez R."/>
            <person name="Fernandez C."/>
        </authorList>
    </citation>
    <scope>NUCLEOTIDE SEQUENCE [LARGE SCALE GENOMIC DNA]</scope>
    <source>
        <strain evidence="2 3">B24</strain>
    </source>
</reference>
<feature type="transmembrane region" description="Helical" evidence="1">
    <location>
        <begin position="131"/>
        <end position="148"/>
    </location>
</feature>
<evidence type="ECO:0000256" key="1">
    <source>
        <dbReference type="SAM" id="Phobius"/>
    </source>
</evidence>
<feature type="transmembrane region" description="Helical" evidence="1">
    <location>
        <begin position="223"/>
        <end position="246"/>
    </location>
</feature>
<feature type="transmembrane region" description="Helical" evidence="1">
    <location>
        <begin position="160"/>
        <end position="185"/>
    </location>
</feature>
<name>A0A7D8ABP5_9MICO</name>
<evidence type="ECO:0000313" key="3">
    <source>
        <dbReference type="Proteomes" id="UP000515708"/>
    </source>
</evidence>